<evidence type="ECO:0000256" key="6">
    <source>
        <dbReference type="ARBA" id="ARBA00023049"/>
    </source>
</evidence>
<dbReference type="InterPro" id="IPR042089">
    <property type="entry name" value="Peptidase_M13_dom_2"/>
</dbReference>
<evidence type="ECO:0000256" key="5">
    <source>
        <dbReference type="ARBA" id="ARBA00022833"/>
    </source>
</evidence>
<feature type="chain" id="PRO_5045191843" evidence="8">
    <location>
        <begin position="28"/>
        <end position="721"/>
    </location>
</feature>
<dbReference type="EMBL" id="CP089984">
    <property type="protein sequence ID" value="WXB15610.1"/>
    <property type="molecule type" value="Genomic_DNA"/>
</dbReference>
<evidence type="ECO:0000259" key="9">
    <source>
        <dbReference type="Pfam" id="PF01431"/>
    </source>
</evidence>
<dbReference type="PANTHER" id="PTHR11733">
    <property type="entry name" value="ZINC METALLOPROTEASE FAMILY M13 NEPRILYSIN-RELATED"/>
    <property type="match status" value="1"/>
</dbReference>
<evidence type="ECO:0000256" key="7">
    <source>
        <dbReference type="SAM" id="MobiDB-lite"/>
    </source>
</evidence>
<dbReference type="InterPro" id="IPR024079">
    <property type="entry name" value="MetalloPept_cat_dom_sf"/>
</dbReference>
<keyword evidence="8" id="KW-0732">Signal</keyword>
<dbReference type="Gene3D" id="1.10.1380.10">
    <property type="entry name" value="Neutral endopeptidase , domain2"/>
    <property type="match status" value="1"/>
</dbReference>
<feature type="compositionally biased region" description="Pro residues" evidence="7">
    <location>
        <begin position="39"/>
        <end position="62"/>
    </location>
</feature>
<dbReference type="RefSeq" id="WP_394825243.1">
    <property type="nucleotide sequence ID" value="NZ_CP089984.1"/>
</dbReference>
<dbReference type="Pfam" id="PF01431">
    <property type="entry name" value="Peptidase_M13"/>
    <property type="match status" value="1"/>
</dbReference>
<keyword evidence="6" id="KW-0482">Metalloprotease</keyword>
<evidence type="ECO:0000313" key="12">
    <source>
        <dbReference type="Proteomes" id="UP001370348"/>
    </source>
</evidence>
<dbReference type="InterPro" id="IPR018497">
    <property type="entry name" value="Peptidase_M13_C"/>
</dbReference>
<keyword evidence="2" id="KW-0645">Protease</keyword>
<reference evidence="11 12" key="1">
    <citation type="submission" date="2021-12" db="EMBL/GenBank/DDBJ databases">
        <title>Discovery of the Pendulisporaceae a myxobacterial family with distinct sporulation behavior and unique specialized metabolism.</title>
        <authorList>
            <person name="Garcia R."/>
            <person name="Popoff A."/>
            <person name="Bader C.D."/>
            <person name="Loehr J."/>
            <person name="Walesch S."/>
            <person name="Walt C."/>
            <person name="Boldt J."/>
            <person name="Bunk B."/>
            <person name="Haeckl F.J.F.P.J."/>
            <person name="Gunesch A.P."/>
            <person name="Birkelbach J."/>
            <person name="Nuebel U."/>
            <person name="Pietschmann T."/>
            <person name="Bach T."/>
            <person name="Mueller R."/>
        </authorList>
    </citation>
    <scope>NUCLEOTIDE SEQUENCE [LARGE SCALE GENOMIC DNA]</scope>
    <source>
        <strain evidence="11 12">MSr11954</strain>
    </source>
</reference>
<evidence type="ECO:0000256" key="2">
    <source>
        <dbReference type="ARBA" id="ARBA00022670"/>
    </source>
</evidence>
<feature type="domain" description="Peptidase M13 N-terminal" evidence="10">
    <location>
        <begin position="79"/>
        <end position="466"/>
    </location>
</feature>
<dbReference type="PRINTS" id="PR00786">
    <property type="entry name" value="NEPRILYSIN"/>
</dbReference>
<dbReference type="Gene3D" id="3.40.390.10">
    <property type="entry name" value="Collagenase (Catalytic Domain)"/>
    <property type="match status" value="1"/>
</dbReference>
<comment type="cofactor">
    <cofactor evidence="1">
        <name>Zn(2+)</name>
        <dbReference type="ChEBI" id="CHEBI:29105"/>
    </cofactor>
</comment>
<dbReference type="InterPro" id="IPR008753">
    <property type="entry name" value="Peptidase_M13_N"/>
</dbReference>
<evidence type="ECO:0000313" key="11">
    <source>
        <dbReference type="EMBL" id="WXB15610.1"/>
    </source>
</evidence>
<organism evidence="11 12">
    <name type="scientific">Pendulispora albinea</name>
    <dbReference type="NCBI Taxonomy" id="2741071"/>
    <lineage>
        <taxon>Bacteria</taxon>
        <taxon>Pseudomonadati</taxon>
        <taxon>Myxococcota</taxon>
        <taxon>Myxococcia</taxon>
        <taxon>Myxococcales</taxon>
        <taxon>Sorangiineae</taxon>
        <taxon>Pendulisporaceae</taxon>
        <taxon>Pendulispora</taxon>
    </lineage>
</organism>
<dbReference type="PANTHER" id="PTHR11733:SF211">
    <property type="entry name" value="OLIGOPEPTIDASE LIPOPROTEIN M13 FAMILY"/>
    <property type="match status" value="1"/>
</dbReference>
<dbReference type="SUPFAM" id="SSF55486">
    <property type="entry name" value="Metalloproteases ('zincins'), catalytic domain"/>
    <property type="match status" value="1"/>
</dbReference>
<evidence type="ECO:0000256" key="3">
    <source>
        <dbReference type="ARBA" id="ARBA00022723"/>
    </source>
</evidence>
<keyword evidence="3" id="KW-0479">Metal-binding</keyword>
<dbReference type="InterPro" id="IPR000718">
    <property type="entry name" value="Peptidase_M13"/>
</dbReference>
<evidence type="ECO:0000259" key="10">
    <source>
        <dbReference type="Pfam" id="PF05649"/>
    </source>
</evidence>
<feature type="signal peptide" evidence="8">
    <location>
        <begin position="1"/>
        <end position="27"/>
    </location>
</feature>
<evidence type="ECO:0000256" key="1">
    <source>
        <dbReference type="ARBA" id="ARBA00001947"/>
    </source>
</evidence>
<feature type="region of interest" description="Disordered" evidence="7">
    <location>
        <begin position="30"/>
        <end position="66"/>
    </location>
</feature>
<keyword evidence="5" id="KW-0862">Zinc</keyword>
<dbReference type="PROSITE" id="PS51885">
    <property type="entry name" value="NEPRILYSIN"/>
    <property type="match status" value="1"/>
</dbReference>
<accession>A0ABZ2LZ53</accession>
<dbReference type="Pfam" id="PF05649">
    <property type="entry name" value="Peptidase_M13_N"/>
    <property type="match status" value="1"/>
</dbReference>
<feature type="domain" description="Peptidase M13 C-terminal" evidence="9">
    <location>
        <begin position="518"/>
        <end position="718"/>
    </location>
</feature>
<evidence type="ECO:0000256" key="4">
    <source>
        <dbReference type="ARBA" id="ARBA00022801"/>
    </source>
</evidence>
<name>A0ABZ2LZ53_9BACT</name>
<proteinExistence type="predicted"/>
<dbReference type="Proteomes" id="UP001370348">
    <property type="component" value="Chromosome"/>
</dbReference>
<dbReference type="CDD" id="cd08662">
    <property type="entry name" value="M13"/>
    <property type="match status" value="1"/>
</dbReference>
<gene>
    <name evidence="11" type="ORF">LZC94_48315</name>
</gene>
<keyword evidence="4" id="KW-0378">Hydrolase</keyword>
<keyword evidence="12" id="KW-1185">Reference proteome</keyword>
<sequence length="721" mass="78389">MIAPLRPRPPSPLVPLLALCVLPLASALPGCGGAEQPPAQQPAPASPAPAPAPVASAPPPPEASGHAIDRTAIDRSVKPGTDFFMHANGAWFAKAEIPADRNRTGVWLRIAEEIEKRTRGLLEEAARPGAARSPGVQRVGDFYASYLDEAGIDARGVAPLAPVLQKIAKIADARALATYLGSTLRADVDVMNSTDLHTDNVLGLWVEQDINEPSRYAPYLVQGGLGMPDRGYYLDESPRMQKYREAYVRHLATTLRLAGIADADAKAARAFGLEKKIAAAHVARVDSSDVSKGNNPWARADFATKAPGLDWNAYFTGAGLERQTAFIVWQPSAVTGLAKLVKSEPVAVWKDYLTARAVDPMARFLSKPLREEHFAFYEKELRGSEALPPRWRASLDATSEILGEAVGKMYVERYFPPETKRAVEAMVANIVAAFGRRIDALTWMSPATKAKAKEKLATLKVGVGYPDAWRDDSGLSVVRGDVYGNVERAELFKYRRALEKLGRPIDRGEWAMPPQLVNAVNLPVRNALNFPAAILSPPLFDPKAVPAANYGAIGAIIGHEISHSFDNEGAKFDARGRFVNWWTPEDLAHFEASGAALAAQFSAYKPFPDASVDGKLTLAENIADLAGLSAAYDAWRASLDGAQAPTQDGFSGDQLFFLAFAQGWQTKLREKTLRSRLTTDGHAPPQYRALTVRNLDPWYTAFDVKPGEALYLEPSARVRVW</sequence>
<protein>
    <submittedName>
        <fullName evidence="11">M13 family metallopeptidase</fullName>
    </submittedName>
</protein>
<evidence type="ECO:0000256" key="8">
    <source>
        <dbReference type="SAM" id="SignalP"/>
    </source>
</evidence>